<evidence type="ECO:0000256" key="4">
    <source>
        <dbReference type="ARBA" id="ARBA00022598"/>
    </source>
</evidence>
<dbReference type="OrthoDB" id="9804078at2"/>
<dbReference type="AlphaFoldDB" id="H1XQR0"/>
<proteinExistence type="inferred from homology"/>
<feature type="domain" description="Asn/Gln amidotransferase" evidence="12">
    <location>
        <begin position="330"/>
        <end position="477"/>
    </location>
</feature>
<evidence type="ECO:0000259" key="12">
    <source>
        <dbReference type="SMART" id="SM00845"/>
    </source>
</evidence>
<dbReference type="STRING" id="880073.Cabys_1570"/>
<reference evidence="13 16" key="2">
    <citation type="submission" date="2016-11" db="EMBL/GenBank/DDBJ databases">
        <title>Genomic analysis of Caldithrix abyssi and proposal of a novel bacterial phylum Caldithrichaeota.</title>
        <authorList>
            <person name="Kublanov I."/>
            <person name="Sigalova O."/>
            <person name="Gavrilov S."/>
            <person name="Lebedinsky A."/>
            <person name="Ivanova N."/>
            <person name="Daum C."/>
            <person name="Reddy T."/>
            <person name="Klenk H.P."/>
            <person name="Goker M."/>
            <person name="Reva O."/>
            <person name="Miroshnichenko M."/>
            <person name="Kyprides N."/>
            <person name="Woyke T."/>
            <person name="Gelfand M."/>
        </authorList>
    </citation>
    <scope>NUCLEOTIDE SEQUENCE [LARGE SCALE GENOMIC DNA]</scope>
    <source>
        <strain evidence="13 16">LF13</strain>
    </source>
</reference>
<dbReference type="PROSITE" id="PS01234">
    <property type="entry name" value="GATB"/>
    <property type="match status" value="1"/>
</dbReference>
<evidence type="ECO:0000256" key="8">
    <source>
        <dbReference type="ARBA" id="ARBA00024799"/>
    </source>
</evidence>
<dbReference type="PANTHER" id="PTHR11659:SF0">
    <property type="entry name" value="GLUTAMYL-TRNA(GLN) AMIDOTRANSFERASE SUBUNIT B, MITOCHONDRIAL"/>
    <property type="match status" value="1"/>
</dbReference>
<dbReference type="InterPro" id="IPR017959">
    <property type="entry name" value="Asn/Gln-tRNA_amidoTrfase_suB/E"/>
</dbReference>
<dbReference type="GO" id="GO:0070681">
    <property type="term" value="P:glutaminyl-tRNAGln biosynthesis via transamidation"/>
    <property type="evidence" value="ECO:0007669"/>
    <property type="project" value="TreeGrafter"/>
</dbReference>
<evidence type="ECO:0000256" key="5">
    <source>
        <dbReference type="ARBA" id="ARBA00022741"/>
    </source>
</evidence>
<dbReference type="Pfam" id="PF02637">
    <property type="entry name" value="GatB_Yqey"/>
    <property type="match status" value="1"/>
</dbReference>
<dbReference type="eggNOG" id="COG0064">
    <property type="taxonomic scope" value="Bacteria"/>
</dbReference>
<dbReference type="FunFam" id="1.10.150.380:FF:000001">
    <property type="entry name" value="Aspartyl/glutamyl-tRNA(Asn/Gln) amidotransferase subunit B"/>
    <property type="match status" value="1"/>
</dbReference>
<evidence type="ECO:0000313" key="14">
    <source>
        <dbReference type="EMBL" id="EHO42333.1"/>
    </source>
</evidence>
<keyword evidence="7 11" id="KW-0648">Protein biosynthesis</keyword>
<keyword evidence="14" id="KW-0808">Transferase</keyword>
<dbReference type="InterPro" id="IPR003789">
    <property type="entry name" value="Asn/Gln_tRNA_amidoTrase-B-like"/>
</dbReference>
<dbReference type="Proteomes" id="UP000004671">
    <property type="component" value="Chromosome"/>
</dbReference>
<evidence type="ECO:0000256" key="10">
    <source>
        <dbReference type="ARBA" id="ARBA00047913"/>
    </source>
</evidence>
<evidence type="ECO:0000313" key="13">
    <source>
        <dbReference type="EMBL" id="APF18319.1"/>
    </source>
</evidence>
<gene>
    <name evidence="11 13" type="primary">gatB</name>
    <name evidence="13" type="ORF">Cabys_1570</name>
    <name evidence="14" type="ORF">Calab_2725</name>
</gene>
<dbReference type="Gene3D" id="1.10.150.380">
    <property type="entry name" value="GatB domain, N-terminal subdomain"/>
    <property type="match status" value="1"/>
</dbReference>
<dbReference type="SUPFAM" id="SSF89095">
    <property type="entry name" value="GatB/YqeY motif"/>
    <property type="match status" value="1"/>
</dbReference>
<comment type="subunit">
    <text evidence="2 11">Heterotrimer of A, B and C subunits.</text>
</comment>
<dbReference type="SMART" id="SM00845">
    <property type="entry name" value="GatB_Yqey"/>
    <property type="match status" value="1"/>
</dbReference>
<dbReference type="GO" id="GO:0006412">
    <property type="term" value="P:translation"/>
    <property type="evidence" value="ECO:0007669"/>
    <property type="project" value="UniProtKB-UniRule"/>
</dbReference>
<evidence type="ECO:0000256" key="1">
    <source>
        <dbReference type="ARBA" id="ARBA00005306"/>
    </source>
</evidence>
<evidence type="ECO:0000256" key="2">
    <source>
        <dbReference type="ARBA" id="ARBA00011123"/>
    </source>
</evidence>
<dbReference type="Proteomes" id="UP000183868">
    <property type="component" value="Chromosome"/>
</dbReference>
<dbReference type="GO" id="GO:0050567">
    <property type="term" value="F:glutaminyl-tRNA synthase (glutamine-hydrolyzing) activity"/>
    <property type="evidence" value="ECO:0007669"/>
    <property type="project" value="UniProtKB-UniRule"/>
</dbReference>
<dbReference type="SUPFAM" id="SSF55931">
    <property type="entry name" value="Glutamine synthetase/guanido kinase"/>
    <property type="match status" value="1"/>
</dbReference>
<dbReference type="KEGG" id="caby:Cabys_1570"/>
<dbReference type="EMBL" id="CP018099">
    <property type="protein sequence ID" value="APF18319.1"/>
    <property type="molecule type" value="Genomic_DNA"/>
</dbReference>
<dbReference type="InterPro" id="IPR004413">
    <property type="entry name" value="GatB"/>
</dbReference>
<dbReference type="NCBIfam" id="NF004012">
    <property type="entry name" value="PRK05477.1-2"/>
    <property type="match status" value="1"/>
</dbReference>
<name>H1XQR0_CALAY</name>
<comment type="catalytic activity">
    <reaction evidence="10 11">
        <text>L-glutamyl-tRNA(Gln) + L-glutamine + ATP + H2O = L-glutaminyl-tRNA(Gln) + L-glutamate + ADP + phosphate + H(+)</text>
        <dbReference type="Rhea" id="RHEA:17521"/>
        <dbReference type="Rhea" id="RHEA-COMP:9681"/>
        <dbReference type="Rhea" id="RHEA-COMP:9684"/>
        <dbReference type="ChEBI" id="CHEBI:15377"/>
        <dbReference type="ChEBI" id="CHEBI:15378"/>
        <dbReference type="ChEBI" id="CHEBI:29985"/>
        <dbReference type="ChEBI" id="CHEBI:30616"/>
        <dbReference type="ChEBI" id="CHEBI:43474"/>
        <dbReference type="ChEBI" id="CHEBI:58359"/>
        <dbReference type="ChEBI" id="CHEBI:78520"/>
        <dbReference type="ChEBI" id="CHEBI:78521"/>
        <dbReference type="ChEBI" id="CHEBI:456216"/>
    </reaction>
</comment>
<evidence type="ECO:0000313" key="15">
    <source>
        <dbReference type="Proteomes" id="UP000004671"/>
    </source>
</evidence>
<dbReference type="InterPro" id="IPR023168">
    <property type="entry name" value="GatB_Yqey_C_2"/>
</dbReference>
<evidence type="ECO:0000256" key="3">
    <source>
        <dbReference type="ARBA" id="ARBA00016923"/>
    </source>
</evidence>
<keyword evidence="4 11" id="KW-0436">Ligase</keyword>
<dbReference type="HOGENOM" id="CLU_019240_0_0_0"/>
<accession>H1XQR0</accession>
<comment type="catalytic activity">
    <reaction evidence="9 11">
        <text>L-aspartyl-tRNA(Asn) + L-glutamine + ATP + H2O = L-asparaginyl-tRNA(Asn) + L-glutamate + ADP + phosphate + 2 H(+)</text>
        <dbReference type="Rhea" id="RHEA:14513"/>
        <dbReference type="Rhea" id="RHEA-COMP:9674"/>
        <dbReference type="Rhea" id="RHEA-COMP:9677"/>
        <dbReference type="ChEBI" id="CHEBI:15377"/>
        <dbReference type="ChEBI" id="CHEBI:15378"/>
        <dbReference type="ChEBI" id="CHEBI:29985"/>
        <dbReference type="ChEBI" id="CHEBI:30616"/>
        <dbReference type="ChEBI" id="CHEBI:43474"/>
        <dbReference type="ChEBI" id="CHEBI:58359"/>
        <dbReference type="ChEBI" id="CHEBI:78515"/>
        <dbReference type="ChEBI" id="CHEBI:78516"/>
        <dbReference type="ChEBI" id="CHEBI:456216"/>
    </reaction>
</comment>
<reference evidence="14 15" key="1">
    <citation type="submission" date="2011-09" db="EMBL/GenBank/DDBJ databases">
        <title>The permanent draft genome of Caldithrix abyssi DSM 13497.</title>
        <authorList>
            <consortium name="US DOE Joint Genome Institute (JGI-PGF)"/>
            <person name="Lucas S."/>
            <person name="Han J."/>
            <person name="Lapidus A."/>
            <person name="Bruce D."/>
            <person name="Goodwin L."/>
            <person name="Pitluck S."/>
            <person name="Peters L."/>
            <person name="Kyrpides N."/>
            <person name="Mavromatis K."/>
            <person name="Ivanova N."/>
            <person name="Mikhailova N."/>
            <person name="Chertkov O."/>
            <person name="Detter J.C."/>
            <person name="Tapia R."/>
            <person name="Han C."/>
            <person name="Land M."/>
            <person name="Hauser L."/>
            <person name="Markowitz V."/>
            <person name="Cheng J.-F."/>
            <person name="Hugenholtz P."/>
            <person name="Woyke T."/>
            <person name="Wu D."/>
            <person name="Spring S."/>
            <person name="Brambilla E."/>
            <person name="Klenk H.-P."/>
            <person name="Eisen J.A."/>
        </authorList>
    </citation>
    <scope>NUCLEOTIDE SEQUENCE [LARGE SCALE GENOMIC DNA]</scope>
    <source>
        <strain evidence="14 15">DSM 13497</strain>
    </source>
</reference>
<dbReference type="EMBL" id="CM001402">
    <property type="protein sequence ID" value="EHO42333.1"/>
    <property type="molecule type" value="Genomic_DNA"/>
</dbReference>
<keyword evidence="15" id="KW-1185">Reference proteome</keyword>
<dbReference type="InterPro" id="IPR006075">
    <property type="entry name" value="Asn/Gln-tRNA_Trfase_suB/E_cat"/>
</dbReference>
<keyword evidence="5 11" id="KW-0547">Nucleotide-binding</keyword>
<dbReference type="InterPro" id="IPR017958">
    <property type="entry name" value="Gln-tRNA_amidoTrfase_suB_CS"/>
</dbReference>
<dbReference type="Gene3D" id="1.10.10.410">
    <property type="match status" value="1"/>
</dbReference>
<dbReference type="InterPro" id="IPR014746">
    <property type="entry name" value="Gln_synth/guanido_kin_cat_dom"/>
</dbReference>
<sequence>MEYEAIIGLEVHTQLLTETKIFCGCSTKFGAEPNSQTCPVCLGMPGVLPVLNKKVVEFAVLLGLATHCQIRRYNRFARKNYFYPDLPKGYQISQFEEPICENGYLEIETESGKKRIGLIRIHMEEDAGKSVHDETYVQANESLIDLNRCGTPLLEIVSAPDIRSPQEAHAYLAKLRQLVRYLGISDGNMEEGSFRCDANISVRPVGQKEYGTRTELKNMNSFAHVQKALEYEIARQTELLKAGKQVEQQTLLWDADNNVARAMRGKEESHDYRYFPEPDLVPIHIDVQWFDQIQKALPELPEEKFQRFTVDYKLPEYDARLLTESREVADYFERVAQLFNDFKMISNWMLGEVARALNEQKISITEFKLAPQTLADLLKAIKNKVISGSAAKKVFEYLLQNDSSVEQAIEKLGLKQISDESQIEQFVVQVIEQHPAEVESFKAGKTKVIGFLVGQVMRLSRGKANPQLVNQLLQKKLNG</sequence>
<dbReference type="Pfam" id="PF02934">
    <property type="entry name" value="GatB_N"/>
    <property type="match status" value="1"/>
</dbReference>
<evidence type="ECO:0000256" key="11">
    <source>
        <dbReference type="HAMAP-Rule" id="MF_00121"/>
    </source>
</evidence>
<dbReference type="NCBIfam" id="NF004014">
    <property type="entry name" value="PRK05477.1-4"/>
    <property type="match status" value="1"/>
</dbReference>
<dbReference type="EC" id="6.3.5.-" evidence="11"/>
<evidence type="ECO:0000256" key="6">
    <source>
        <dbReference type="ARBA" id="ARBA00022840"/>
    </source>
</evidence>
<dbReference type="GO" id="GO:0005524">
    <property type="term" value="F:ATP binding"/>
    <property type="evidence" value="ECO:0007669"/>
    <property type="project" value="UniProtKB-KW"/>
</dbReference>
<comment type="function">
    <text evidence="8 11">Allows the formation of correctly charged Asn-tRNA(Asn) or Gln-tRNA(Gln) through the transamidation of misacylated Asp-tRNA(Asn) or Glu-tRNA(Gln) in organisms which lack either or both of asparaginyl-tRNA or glutaminyl-tRNA synthetases. The reaction takes place in the presence of glutamine and ATP through an activated phospho-Asp-tRNA(Asn) or phospho-Glu-tRNA(Gln).</text>
</comment>
<dbReference type="NCBIfam" id="TIGR00133">
    <property type="entry name" value="gatB"/>
    <property type="match status" value="1"/>
</dbReference>
<dbReference type="InterPro" id="IPR018027">
    <property type="entry name" value="Asn/Gln_amidotransferase"/>
</dbReference>
<dbReference type="PANTHER" id="PTHR11659">
    <property type="entry name" value="GLUTAMYL-TRNA GLN AMIDOTRANSFERASE SUBUNIT B MITOCHONDRIAL AND PROKARYOTIC PET112-RELATED"/>
    <property type="match status" value="1"/>
</dbReference>
<comment type="similarity">
    <text evidence="1 11">Belongs to the GatB/GatE family. GatB subfamily.</text>
</comment>
<dbReference type="RefSeq" id="WP_006929627.1">
    <property type="nucleotide sequence ID" value="NZ_CM001402.1"/>
</dbReference>
<dbReference type="PaxDb" id="880073-Calab_2725"/>
<dbReference type="GO" id="GO:0016740">
    <property type="term" value="F:transferase activity"/>
    <property type="evidence" value="ECO:0007669"/>
    <property type="project" value="UniProtKB-KW"/>
</dbReference>
<evidence type="ECO:0000313" key="16">
    <source>
        <dbReference type="Proteomes" id="UP000183868"/>
    </source>
</evidence>
<keyword evidence="6 11" id="KW-0067">ATP-binding</keyword>
<dbReference type="InterPro" id="IPR042114">
    <property type="entry name" value="GatB_C_1"/>
</dbReference>
<evidence type="ECO:0000256" key="9">
    <source>
        <dbReference type="ARBA" id="ARBA00047380"/>
    </source>
</evidence>
<dbReference type="FunFam" id="1.10.10.410:FF:000001">
    <property type="entry name" value="Aspartyl/glutamyl-tRNA(Asn/Gln) amidotransferase subunit B"/>
    <property type="match status" value="1"/>
</dbReference>
<dbReference type="HAMAP" id="MF_00121">
    <property type="entry name" value="GatB"/>
    <property type="match status" value="1"/>
</dbReference>
<protein>
    <recommendedName>
        <fullName evidence="3 11">Aspartyl/glutamyl-tRNA(Asn/Gln) amidotransferase subunit B</fullName>
        <shortName evidence="11">Asp/Glu-ADT subunit B</shortName>
        <ecNumber evidence="11">6.3.5.-</ecNumber>
    </recommendedName>
</protein>
<evidence type="ECO:0000256" key="7">
    <source>
        <dbReference type="ARBA" id="ARBA00022917"/>
    </source>
</evidence>
<organism evidence="14 15">
    <name type="scientific">Caldithrix abyssi DSM 13497</name>
    <dbReference type="NCBI Taxonomy" id="880073"/>
    <lineage>
        <taxon>Bacteria</taxon>
        <taxon>Pseudomonadati</taxon>
        <taxon>Calditrichota</taxon>
        <taxon>Calditrichia</taxon>
        <taxon>Calditrichales</taxon>
        <taxon>Calditrichaceae</taxon>
        <taxon>Caldithrix</taxon>
    </lineage>
</organism>